<dbReference type="InterPro" id="IPR001041">
    <property type="entry name" value="2Fe-2S_ferredoxin-type"/>
</dbReference>
<evidence type="ECO:0000256" key="4">
    <source>
        <dbReference type="ARBA" id="ARBA00022485"/>
    </source>
</evidence>
<evidence type="ECO:0000256" key="2">
    <source>
        <dbReference type="ARBA" id="ARBA00004370"/>
    </source>
</evidence>
<dbReference type="Gene3D" id="3.10.20.740">
    <property type="match status" value="1"/>
</dbReference>
<gene>
    <name evidence="17" type="ordered locus">DP2210</name>
</gene>
<reference evidence="18" key="1">
    <citation type="journal article" date="2004" name="Environ. Microbiol.">
        <title>The genome of Desulfotalea psychrophila, a sulfate-reducing bacterium from permanently cold Arctic sediments.</title>
        <authorList>
            <person name="Rabus R."/>
            <person name="Ruepp A."/>
            <person name="Frickey T."/>
            <person name="Rattei T."/>
            <person name="Fartmann B."/>
            <person name="Stark M."/>
            <person name="Bauer M."/>
            <person name="Zibat A."/>
            <person name="Lombardot T."/>
            <person name="Becker I."/>
            <person name="Amann J."/>
            <person name="Gellner K."/>
            <person name="Teeling H."/>
            <person name="Leuschner W.D."/>
            <person name="Gloeckner F.-O."/>
            <person name="Lupas A.N."/>
            <person name="Amann R."/>
            <person name="Klenk H.-P."/>
        </authorList>
    </citation>
    <scope>NUCLEOTIDE SEQUENCE [LARGE SCALE GENOMIC DNA]</scope>
    <source>
        <strain evidence="18">DSM 12343 / LSv54</strain>
    </source>
</reference>
<keyword evidence="4" id="KW-0004">4Fe-4S</keyword>
<dbReference type="InterPro" id="IPR017896">
    <property type="entry name" value="4Fe4S_Fe-S-bd"/>
</dbReference>
<keyword evidence="7" id="KW-1278">Translocase</keyword>
<accession>Q6AL36</accession>
<comment type="cofactor">
    <cofactor evidence="1">
        <name>[4Fe-4S] cluster</name>
        <dbReference type="ChEBI" id="CHEBI:49883"/>
    </cofactor>
</comment>
<organism evidence="17 18">
    <name type="scientific">Desulfotalea psychrophila (strain LSv54 / DSM 12343)</name>
    <dbReference type="NCBI Taxonomy" id="177439"/>
    <lineage>
        <taxon>Bacteria</taxon>
        <taxon>Pseudomonadati</taxon>
        <taxon>Thermodesulfobacteriota</taxon>
        <taxon>Desulfobulbia</taxon>
        <taxon>Desulfobulbales</taxon>
        <taxon>Desulfocapsaceae</taxon>
        <taxon>Desulfotalea</taxon>
    </lineage>
</organism>
<sequence>MYCSFLHTTSKQGGQMNHPAASSNSEKSSGTSPIHILTFKINDRNVSSREDETILSVARQNDIAIPTLCHLDGLSEYGGCRLCIVEIKGWAKLVPSCITFPQEGMEIITHSKRVTEYRKKIVELLFSERNHVCAVCVSNGNCELQDLAEELGLSHIHYDYLYPRLAVDASHDRFIMDPNRCVLCLRCVRVCDEVEGAHTWDVMHRGIFSQVVADLNQPWGSSQTCTSCGKCVQVCPTGALSEKGRSVGEMVKRRDFLPHLQTMRGRNKE</sequence>
<dbReference type="InterPro" id="IPR016214">
    <property type="entry name" value="NAD-red_Hydgase_HoxS_gsu"/>
</dbReference>
<dbReference type="InterPro" id="IPR017900">
    <property type="entry name" value="4Fe4S_Fe_S_CS"/>
</dbReference>
<evidence type="ECO:0000256" key="9">
    <source>
        <dbReference type="ARBA" id="ARBA00023014"/>
    </source>
</evidence>
<dbReference type="PROSITE" id="PS00198">
    <property type="entry name" value="4FE4S_FER_1"/>
    <property type="match status" value="1"/>
</dbReference>
<dbReference type="PROSITE" id="PS51379">
    <property type="entry name" value="4FE4S_FER_2"/>
    <property type="match status" value="2"/>
</dbReference>
<dbReference type="InterPro" id="IPR036010">
    <property type="entry name" value="2Fe-2S_ferredoxin-like_sf"/>
</dbReference>
<dbReference type="GO" id="GO:0016020">
    <property type="term" value="C:membrane"/>
    <property type="evidence" value="ECO:0007669"/>
    <property type="project" value="UniProtKB-SubCell"/>
</dbReference>
<evidence type="ECO:0000256" key="6">
    <source>
        <dbReference type="ARBA" id="ARBA00022723"/>
    </source>
</evidence>
<dbReference type="Pfam" id="PF13510">
    <property type="entry name" value="Fer2_4"/>
    <property type="match status" value="1"/>
</dbReference>
<feature type="domain" description="2Fe-2S ferredoxin-type" evidence="14">
    <location>
        <begin position="35"/>
        <end position="113"/>
    </location>
</feature>
<evidence type="ECO:0000256" key="3">
    <source>
        <dbReference type="ARBA" id="ARBA00005404"/>
    </source>
</evidence>
<dbReference type="EMBL" id="CR522870">
    <property type="protein sequence ID" value="CAG36939.1"/>
    <property type="molecule type" value="Genomic_DNA"/>
</dbReference>
<dbReference type="PROSITE" id="PS51085">
    <property type="entry name" value="2FE2S_FER_2"/>
    <property type="match status" value="1"/>
</dbReference>
<evidence type="ECO:0000256" key="7">
    <source>
        <dbReference type="ARBA" id="ARBA00022967"/>
    </source>
</evidence>
<feature type="domain" description="4Fe-4S ferredoxin-type" evidence="15">
    <location>
        <begin position="216"/>
        <end position="245"/>
    </location>
</feature>
<dbReference type="Pfam" id="PF10588">
    <property type="entry name" value="NADH-G_4Fe-4S_3"/>
    <property type="match status" value="1"/>
</dbReference>
<feature type="domain" description="4Fe-4S His(Cys)3-ligated-type" evidence="16">
    <location>
        <begin position="113"/>
        <end position="152"/>
    </location>
</feature>
<feature type="region of interest" description="Disordered" evidence="13">
    <location>
        <begin position="1"/>
        <end position="31"/>
    </location>
</feature>
<keyword evidence="10" id="KW-0520">NAD</keyword>
<evidence type="ECO:0000313" key="17">
    <source>
        <dbReference type="EMBL" id="CAG36939.1"/>
    </source>
</evidence>
<dbReference type="InterPro" id="IPR019574">
    <property type="entry name" value="NADH_UbQ_OxRdtase_Gsu_4Fe4S-bd"/>
</dbReference>
<keyword evidence="9" id="KW-0411">Iron-sulfur</keyword>
<dbReference type="SUPFAM" id="SSF54862">
    <property type="entry name" value="4Fe-4S ferredoxins"/>
    <property type="match status" value="1"/>
</dbReference>
<dbReference type="KEGG" id="dps:DP2210"/>
<keyword evidence="18" id="KW-1185">Reference proteome</keyword>
<dbReference type="FunFam" id="3.10.20.740:FF:000004">
    <property type="entry name" value="NADH-quinone oxidoreductase"/>
    <property type="match status" value="1"/>
</dbReference>
<evidence type="ECO:0000256" key="12">
    <source>
        <dbReference type="ARBA" id="ARBA00034078"/>
    </source>
</evidence>
<name>Q6AL36_DESPS</name>
<dbReference type="PIRSF" id="PIRSF000309">
    <property type="entry name" value="NAD_red_hyd_HoxU"/>
    <property type="match status" value="1"/>
</dbReference>
<dbReference type="PANTHER" id="PTHR24960">
    <property type="entry name" value="PHOTOSYSTEM I IRON-SULFUR CENTER-RELATED"/>
    <property type="match status" value="1"/>
</dbReference>
<dbReference type="PANTHER" id="PTHR24960:SF84">
    <property type="entry name" value="HYDROGENASE SUBUNIT"/>
    <property type="match status" value="1"/>
</dbReference>
<comment type="cofactor">
    <cofactor evidence="12">
        <name>[2Fe-2S] cluster</name>
        <dbReference type="ChEBI" id="CHEBI:190135"/>
    </cofactor>
</comment>
<dbReference type="Proteomes" id="UP000000602">
    <property type="component" value="Chromosome"/>
</dbReference>
<dbReference type="FunFam" id="3.30.70.20:FF:000002">
    <property type="entry name" value="NADH-ubiquinone oxidoreductase 75 kDa subunit"/>
    <property type="match status" value="1"/>
</dbReference>
<dbReference type="InterPro" id="IPR050157">
    <property type="entry name" value="PSI_iron-sulfur_center"/>
</dbReference>
<evidence type="ECO:0000259" key="15">
    <source>
        <dbReference type="PROSITE" id="PS51379"/>
    </source>
</evidence>
<evidence type="ECO:0000256" key="8">
    <source>
        <dbReference type="ARBA" id="ARBA00023004"/>
    </source>
</evidence>
<keyword evidence="5" id="KW-0001">2Fe-2S</keyword>
<dbReference type="HOGENOM" id="CLU_000422_11_3_7"/>
<dbReference type="GO" id="GO:0051537">
    <property type="term" value="F:2 iron, 2 sulfur cluster binding"/>
    <property type="evidence" value="ECO:0007669"/>
    <property type="project" value="UniProtKB-KW"/>
</dbReference>
<evidence type="ECO:0000256" key="13">
    <source>
        <dbReference type="SAM" id="MobiDB-lite"/>
    </source>
</evidence>
<dbReference type="eggNOG" id="COG3383">
    <property type="taxonomic scope" value="Bacteria"/>
</dbReference>
<evidence type="ECO:0000256" key="5">
    <source>
        <dbReference type="ARBA" id="ARBA00022714"/>
    </source>
</evidence>
<keyword evidence="8" id="KW-0408">Iron</keyword>
<dbReference type="InterPro" id="IPR054351">
    <property type="entry name" value="NADH_UbQ_OxRdtase_ferredoxin"/>
</dbReference>
<protein>
    <submittedName>
        <fullName evidence="17">Probable hydrogenase, chain U</fullName>
    </submittedName>
</protein>
<dbReference type="PROSITE" id="PS51839">
    <property type="entry name" value="4FE4S_HC3"/>
    <property type="match status" value="1"/>
</dbReference>
<dbReference type="Pfam" id="PF22117">
    <property type="entry name" value="Fer4_Nqo3"/>
    <property type="match status" value="1"/>
</dbReference>
<dbReference type="GO" id="GO:0051539">
    <property type="term" value="F:4 iron, 4 sulfur cluster binding"/>
    <property type="evidence" value="ECO:0007669"/>
    <property type="project" value="UniProtKB-KW"/>
</dbReference>
<evidence type="ECO:0000256" key="11">
    <source>
        <dbReference type="ARBA" id="ARBA00023136"/>
    </source>
</evidence>
<evidence type="ECO:0000256" key="10">
    <source>
        <dbReference type="ARBA" id="ARBA00023027"/>
    </source>
</evidence>
<dbReference type="CDD" id="cd00207">
    <property type="entry name" value="fer2"/>
    <property type="match status" value="1"/>
</dbReference>
<keyword evidence="6" id="KW-0479">Metal-binding</keyword>
<evidence type="ECO:0000259" key="16">
    <source>
        <dbReference type="PROSITE" id="PS51839"/>
    </source>
</evidence>
<feature type="domain" description="4Fe-4S ferredoxin-type" evidence="15">
    <location>
        <begin position="172"/>
        <end position="203"/>
    </location>
</feature>
<dbReference type="Gene3D" id="3.30.70.20">
    <property type="match status" value="1"/>
</dbReference>
<dbReference type="SMART" id="SM00929">
    <property type="entry name" value="NADH-G_4Fe-4S_3"/>
    <property type="match status" value="1"/>
</dbReference>
<evidence type="ECO:0000259" key="14">
    <source>
        <dbReference type="PROSITE" id="PS51085"/>
    </source>
</evidence>
<comment type="similarity">
    <text evidence="3">Belongs to the complex I 75 kDa subunit family.</text>
</comment>
<evidence type="ECO:0000256" key="1">
    <source>
        <dbReference type="ARBA" id="ARBA00001966"/>
    </source>
</evidence>
<dbReference type="GO" id="GO:0016491">
    <property type="term" value="F:oxidoreductase activity"/>
    <property type="evidence" value="ECO:0007669"/>
    <property type="project" value="InterPro"/>
</dbReference>
<dbReference type="STRING" id="177439.DP2210"/>
<dbReference type="SUPFAM" id="SSF54292">
    <property type="entry name" value="2Fe-2S ferredoxin-like"/>
    <property type="match status" value="1"/>
</dbReference>
<comment type="subcellular location">
    <subcellularLocation>
        <location evidence="2">Membrane</location>
    </subcellularLocation>
</comment>
<proteinExistence type="inferred from homology"/>
<dbReference type="AlphaFoldDB" id="Q6AL36"/>
<dbReference type="GO" id="GO:0046872">
    <property type="term" value="F:metal ion binding"/>
    <property type="evidence" value="ECO:0007669"/>
    <property type="project" value="UniProtKB-KW"/>
</dbReference>
<keyword evidence="11" id="KW-0472">Membrane</keyword>
<dbReference type="NCBIfam" id="NF005745">
    <property type="entry name" value="PRK07569.1"/>
    <property type="match status" value="1"/>
</dbReference>
<evidence type="ECO:0000313" key="18">
    <source>
        <dbReference type="Proteomes" id="UP000000602"/>
    </source>
</evidence>